<gene>
    <name evidence="2" type="ORF">BU23DRAFT_567520</name>
</gene>
<dbReference type="Proteomes" id="UP000800036">
    <property type="component" value="Unassembled WGS sequence"/>
</dbReference>
<feature type="compositionally biased region" description="Basic and acidic residues" evidence="1">
    <location>
        <begin position="391"/>
        <end position="413"/>
    </location>
</feature>
<evidence type="ECO:0000313" key="2">
    <source>
        <dbReference type="EMBL" id="KAF1974312.1"/>
    </source>
</evidence>
<accession>A0A6A5VEC3</accession>
<feature type="region of interest" description="Disordered" evidence="1">
    <location>
        <begin position="248"/>
        <end position="269"/>
    </location>
</feature>
<name>A0A6A5VEC3_9PLEO</name>
<feature type="region of interest" description="Disordered" evidence="1">
    <location>
        <begin position="357"/>
        <end position="416"/>
    </location>
</feature>
<protein>
    <submittedName>
        <fullName evidence="2">Uncharacterized protein</fullName>
    </submittedName>
</protein>
<feature type="compositionally biased region" description="Acidic residues" evidence="1">
    <location>
        <begin position="498"/>
        <end position="513"/>
    </location>
</feature>
<dbReference type="OrthoDB" id="3779124at2759"/>
<sequence length="646" mass="72436">MAYRQYEHAAYYGSPSVDEDEIADRQFNDTRLQKAIQYLMADGGRDATDLYLTRVQAIDEHILRNYMVEGKSFDLVLYQRLQHLVRVVQQDVQAVDEEASTMDLDSEPSIEALYRDDDSFDDTSSVEELYRDEDSFDDSSSVEMLYRDAEEEVGSAGSAFGRPSAIPASSQRNLTVKKSKKKVKWVGDEPTSEDDDPCEKSFLYGGPNNDPEQWYKELPSVLPFGENPYMEKWESMKINYDLTESAKRTGKDAGPVNTNVPYSGVDKNNEKHSYLPRRFESGSRFKLPVLEDRWARHKNHRAKLETLWPKIVDSFNTGGPLRSEKGYAPRIVLGQVSKITLEPFEEPAIAEPDISSIFEAEEGKTKTTNTSITGRPGTGSKAPRPPAALRKFADKCEAAAHRDEAKKPSDKKVLTPWPQVEAQLRKLSADAAIRPIQAGFPKVTPKVSTATAKSKLGPPTVQTPAAVPGEPVKRSRGRPRKHPIVDPTYHPPRKVSVEEEPVTPEREEIEDLYDAAPAAPSRVRHGKATTDPLYRLSQSPLTPTKRKLDLNIDGHPPTTTPKKPRAGRPKKNPVDFAGEEPEPATKSTPNKAAPKKSAIKKSKRATAEERALQEELFLDELEATKKFKRGKLRSDKEYKPLRLRST</sequence>
<reference evidence="2" key="1">
    <citation type="journal article" date="2020" name="Stud. Mycol.">
        <title>101 Dothideomycetes genomes: a test case for predicting lifestyles and emergence of pathogens.</title>
        <authorList>
            <person name="Haridas S."/>
            <person name="Albert R."/>
            <person name="Binder M."/>
            <person name="Bloem J."/>
            <person name="Labutti K."/>
            <person name="Salamov A."/>
            <person name="Andreopoulos B."/>
            <person name="Baker S."/>
            <person name="Barry K."/>
            <person name="Bills G."/>
            <person name="Bluhm B."/>
            <person name="Cannon C."/>
            <person name="Castanera R."/>
            <person name="Culley D."/>
            <person name="Daum C."/>
            <person name="Ezra D."/>
            <person name="Gonzalez J."/>
            <person name="Henrissat B."/>
            <person name="Kuo A."/>
            <person name="Liang C."/>
            <person name="Lipzen A."/>
            <person name="Lutzoni F."/>
            <person name="Magnuson J."/>
            <person name="Mondo S."/>
            <person name="Nolan M."/>
            <person name="Ohm R."/>
            <person name="Pangilinan J."/>
            <person name="Park H.-J."/>
            <person name="Ramirez L."/>
            <person name="Alfaro M."/>
            <person name="Sun H."/>
            <person name="Tritt A."/>
            <person name="Yoshinaga Y."/>
            <person name="Zwiers L.-H."/>
            <person name="Turgeon B."/>
            <person name="Goodwin S."/>
            <person name="Spatafora J."/>
            <person name="Crous P."/>
            <person name="Grigoriev I."/>
        </authorList>
    </citation>
    <scope>NUCLEOTIDE SEQUENCE</scope>
    <source>
        <strain evidence="2">CBS 107.79</strain>
    </source>
</reference>
<feature type="compositionally biased region" description="Basic residues" evidence="1">
    <location>
        <begin position="562"/>
        <end position="571"/>
    </location>
</feature>
<dbReference type="EMBL" id="ML976675">
    <property type="protein sequence ID" value="KAF1974312.1"/>
    <property type="molecule type" value="Genomic_DNA"/>
</dbReference>
<evidence type="ECO:0000313" key="3">
    <source>
        <dbReference type="Proteomes" id="UP000800036"/>
    </source>
</evidence>
<keyword evidence="3" id="KW-1185">Reference proteome</keyword>
<evidence type="ECO:0000256" key="1">
    <source>
        <dbReference type="SAM" id="MobiDB-lite"/>
    </source>
</evidence>
<feature type="region of interest" description="Disordered" evidence="1">
    <location>
        <begin position="444"/>
        <end position="609"/>
    </location>
</feature>
<organism evidence="2 3">
    <name type="scientific">Bimuria novae-zelandiae CBS 107.79</name>
    <dbReference type="NCBI Taxonomy" id="1447943"/>
    <lineage>
        <taxon>Eukaryota</taxon>
        <taxon>Fungi</taxon>
        <taxon>Dikarya</taxon>
        <taxon>Ascomycota</taxon>
        <taxon>Pezizomycotina</taxon>
        <taxon>Dothideomycetes</taxon>
        <taxon>Pleosporomycetidae</taxon>
        <taxon>Pleosporales</taxon>
        <taxon>Massarineae</taxon>
        <taxon>Didymosphaeriaceae</taxon>
        <taxon>Bimuria</taxon>
    </lineage>
</organism>
<proteinExistence type="predicted"/>
<dbReference type="AlphaFoldDB" id="A0A6A5VEC3"/>
<feature type="compositionally biased region" description="Basic residues" evidence="1">
    <location>
        <begin position="593"/>
        <end position="604"/>
    </location>
</feature>